<feature type="compositionally biased region" description="Pro residues" evidence="3">
    <location>
        <begin position="175"/>
        <end position="196"/>
    </location>
</feature>
<evidence type="ECO:0000256" key="3">
    <source>
        <dbReference type="SAM" id="MobiDB-lite"/>
    </source>
</evidence>
<dbReference type="InterPro" id="IPR001452">
    <property type="entry name" value="SH3_domain"/>
</dbReference>
<evidence type="ECO:0000259" key="4">
    <source>
        <dbReference type="PROSITE" id="PS50002"/>
    </source>
</evidence>
<dbReference type="PRINTS" id="PR00452">
    <property type="entry name" value="SH3DOMAIN"/>
</dbReference>
<dbReference type="SUPFAM" id="SSF50044">
    <property type="entry name" value="SH3-domain"/>
    <property type="match status" value="1"/>
</dbReference>
<feature type="region of interest" description="Disordered" evidence="3">
    <location>
        <begin position="49"/>
        <end position="87"/>
    </location>
</feature>
<evidence type="ECO:0000256" key="1">
    <source>
        <dbReference type="ARBA" id="ARBA00022443"/>
    </source>
</evidence>
<feature type="domain" description="SH3" evidence="4">
    <location>
        <begin position="90"/>
        <end position="151"/>
    </location>
</feature>
<feature type="region of interest" description="Disordered" evidence="3">
    <location>
        <begin position="151"/>
        <end position="196"/>
    </location>
</feature>
<dbReference type="InterPro" id="IPR050670">
    <property type="entry name" value="STAM"/>
</dbReference>
<dbReference type="SMART" id="SM00326">
    <property type="entry name" value="SH3"/>
    <property type="match status" value="1"/>
</dbReference>
<comment type="caution">
    <text evidence="5">The sequence shown here is derived from an EMBL/GenBank/DDBJ whole genome shotgun (WGS) entry which is preliminary data.</text>
</comment>
<dbReference type="AlphaFoldDB" id="A0A9W8MFP3"/>
<proteinExistence type="predicted"/>
<dbReference type="OrthoDB" id="5983572at2759"/>
<keyword evidence="6" id="KW-1185">Reference proteome</keyword>
<protein>
    <recommendedName>
        <fullName evidence="4">SH3 domain-containing protein</fullName>
    </recommendedName>
</protein>
<dbReference type="PANTHER" id="PTHR45929">
    <property type="entry name" value="JAK PATHWAY SIGNAL TRANSDUCTION ADAPTOR MOLECULE"/>
    <property type="match status" value="1"/>
</dbReference>
<evidence type="ECO:0000313" key="6">
    <source>
        <dbReference type="Proteomes" id="UP001140091"/>
    </source>
</evidence>
<dbReference type="InterPro" id="IPR036028">
    <property type="entry name" value="SH3-like_dom_sf"/>
</dbReference>
<feature type="region of interest" description="Disordered" evidence="3">
    <location>
        <begin position="212"/>
        <end position="249"/>
    </location>
</feature>
<accession>A0A9W8MFP3</accession>
<evidence type="ECO:0000313" key="5">
    <source>
        <dbReference type="EMBL" id="KAJ2926904.1"/>
    </source>
</evidence>
<feature type="non-terminal residue" evidence="5">
    <location>
        <position position="278"/>
    </location>
</feature>
<sequence length="278" mass="29085">MRDPVLDFIISQTKQNIEFLASHGALSPDDKIQIIQKLDLAQSSQILSAQTIGDPTNESRATKENQSIAGSETITEKAYPPPSGPPPSSGFLFRAKAIWGYNEDNRENNDLSFKPGDTIEVITETNADWWLGRVSGKEGLFPSAYVERMMAPSPPSRTPPAHASGYQPSYGGPSPAFPAPTAPSYPGGPYPGGPPYQPPPAPYGFYGAVNQGYAAPPPGHQAPVPPPQGNVAVQQSQEPPKQHKFGGNLGSTLAHSAVGGVGFGAGSAVGGGIVNAIF</sequence>
<dbReference type="Proteomes" id="UP001140091">
    <property type="component" value="Unassembled WGS sequence"/>
</dbReference>
<name>A0A9W8MFP3_9AGAR</name>
<dbReference type="PROSITE" id="PS50002">
    <property type="entry name" value="SH3"/>
    <property type="match status" value="1"/>
</dbReference>
<organism evidence="5 6">
    <name type="scientific">Candolleomyces eurysporus</name>
    <dbReference type="NCBI Taxonomy" id="2828524"/>
    <lineage>
        <taxon>Eukaryota</taxon>
        <taxon>Fungi</taxon>
        <taxon>Dikarya</taxon>
        <taxon>Basidiomycota</taxon>
        <taxon>Agaricomycotina</taxon>
        <taxon>Agaricomycetes</taxon>
        <taxon>Agaricomycetidae</taxon>
        <taxon>Agaricales</taxon>
        <taxon>Agaricineae</taxon>
        <taxon>Psathyrellaceae</taxon>
        <taxon>Candolleomyces</taxon>
    </lineage>
</organism>
<keyword evidence="1 2" id="KW-0728">SH3 domain</keyword>
<feature type="compositionally biased region" description="Polar residues" evidence="3">
    <location>
        <begin position="49"/>
        <end position="73"/>
    </location>
</feature>
<dbReference type="PANTHER" id="PTHR45929:SF7">
    <property type="entry name" value="LAS SEVENTEEN-BINDING PROTEIN 1"/>
    <property type="match status" value="1"/>
</dbReference>
<dbReference type="Gene3D" id="2.30.30.40">
    <property type="entry name" value="SH3 Domains"/>
    <property type="match status" value="1"/>
</dbReference>
<gene>
    <name evidence="5" type="ORF">H1R20_g10188</name>
</gene>
<reference evidence="5" key="1">
    <citation type="submission" date="2022-06" db="EMBL/GenBank/DDBJ databases">
        <title>Genome Sequence of Candolleomyces eurysporus.</title>
        <authorList>
            <person name="Buettner E."/>
        </authorList>
    </citation>
    <scope>NUCLEOTIDE SEQUENCE</scope>
    <source>
        <strain evidence="5">VTCC 930004</strain>
    </source>
</reference>
<evidence type="ECO:0000256" key="2">
    <source>
        <dbReference type="PROSITE-ProRule" id="PRU00192"/>
    </source>
</evidence>
<dbReference type="Pfam" id="PF00018">
    <property type="entry name" value="SH3_1"/>
    <property type="match status" value="1"/>
</dbReference>
<dbReference type="EMBL" id="JANBPK010001042">
    <property type="protein sequence ID" value="KAJ2926904.1"/>
    <property type="molecule type" value="Genomic_DNA"/>
</dbReference>
<feature type="compositionally biased region" description="Pro residues" evidence="3">
    <location>
        <begin position="215"/>
        <end position="228"/>
    </location>
</feature>